<evidence type="ECO:0000313" key="3">
    <source>
        <dbReference type="Proteomes" id="UP000285324"/>
    </source>
</evidence>
<evidence type="ECO:0000313" key="2">
    <source>
        <dbReference type="EMBL" id="RPJ93531.1"/>
    </source>
</evidence>
<proteinExistence type="predicted"/>
<feature type="transmembrane region" description="Helical" evidence="1">
    <location>
        <begin position="135"/>
        <end position="157"/>
    </location>
</feature>
<keyword evidence="1" id="KW-1133">Transmembrane helix</keyword>
<dbReference type="OrthoDB" id="8663225at2"/>
<name>A0A424WJP0_ALCXX</name>
<evidence type="ECO:0000256" key="1">
    <source>
        <dbReference type="SAM" id="Phobius"/>
    </source>
</evidence>
<dbReference type="AlphaFoldDB" id="A0A424WJP0"/>
<gene>
    <name evidence="2" type="ORF">DY367_01890</name>
</gene>
<feature type="transmembrane region" description="Helical" evidence="1">
    <location>
        <begin position="107"/>
        <end position="129"/>
    </location>
</feature>
<dbReference type="Proteomes" id="UP000285324">
    <property type="component" value="Unassembled WGS sequence"/>
</dbReference>
<keyword evidence="1" id="KW-0812">Transmembrane</keyword>
<sequence>MASHKLRMLFGAAASIVFAWYCFHGLSWLARGVGIIPIVHYDPPVDQWILIGDPMLQSWHKVRVSEDFTLAGIALIFLTLVLSYYVARVAYHLSFAKVFTRHDRWFVAGWMIGAPLMAALGHMLVLLVFEHSWAHRWPMLAGAAVLIAFAVSAKLFADSWRWIMRRRRVHAI</sequence>
<comment type="caution">
    <text evidence="2">The sequence shown here is derived from an EMBL/GenBank/DDBJ whole genome shotgun (WGS) entry which is preliminary data.</text>
</comment>
<dbReference type="RefSeq" id="WP_124260336.1">
    <property type="nucleotide sequence ID" value="NZ_CP061008.1"/>
</dbReference>
<reference evidence="2 3" key="1">
    <citation type="submission" date="2018-08" db="EMBL/GenBank/DDBJ databases">
        <title>Achromobacter xylosoxidans Genome sequencing and assembly.</title>
        <authorList>
            <person name="Wang R."/>
            <person name="Rensing C."/>
            <person name="Li Y."/>
        </authorList>
    </citation>
    <scope>NUCLEOTIDE SEQUENCE [LARGE SCALE GENOMIC DNA]</scope>
    <source>
        <strain evidence="2 3">GD003A</strain>
    </source>
</reference>
<feature type="transmembrane region" description="Helical" evidence="1">
    <location>
        <begin position="68"/>
        <end position="87"/>
    </location>
</feature>
<organism evidence="2 3">
    <name type="scientific">Alcaligenes xylosoxydans xylosoxydans</name>
    <name type="common">Achromobacter xylosoxidans</name>
    <dbReference type="NCBI Taxonomy" id="85698"/>
    <lineage>
        <taxon>Bacteria</taxon>
        <taxon>Pseudomonadati</taxon>
        <taxon>Pseudomonadota</taxon>
        <taxon>Betaproteobacteria</taxon>
        <taxon>Burkholderiales</taxon>
        <taxon>Alcaligenaceae</taxon>
        <taxon>Achromobacter</taxon>
    </lineage>
</organism>
<keyword evidence="1" id="KW-0472">Membrane</keyword>
<protein>
    <submittedName>
        <fullName evidence="2">Uncharacterized protein</fullName>
    </submittedName>
</protein>
<accession>A0A424WJP0</accession>
<dbReference type="EMBL" id="QVXO01000002">
    <property type="protein sequence ID" value="RPJ93531.1"/>
    <property type="molecule type" value="Genomic_DNA"/>
</dbReference>